<evidence type="ECO:0000259" key="2">
    <source>
        <dbReference type="PROSITE" id="PS51335"/>
    </source>
</evidence>
<dbReference type="InterPro" id="IPR050868">
    <property type="entry name" value="ELMO_domain-containing"/>
</dbReference>
<feature type="non-terminal residue" evidence="3">
    <location>
        <position position="1032"/>
    </location>
</feature>
<gene>
    <name evidence="3" type="primary">ELMOD3</name>
    <name evidence="3" type="ORF">SPIL2461_LOCUS15166</name>
</gene>
<keyword evidence="4" id="KW-1185">Reference proteome</keyword>
<dbReference type="OrthoDB" id="417150at2759"/>
<feature type="region of interest" description="Disordered" evidence="1">
    <location>
        <begin position="432"/>
        <end position="486"/>
    </location>
</feature>
<dbReference type="Pfam" id="PF04727">
    <property type="entry name" value="ELMO_CED12"/>
    <property type="match status" value="1"/>
</dbReference>
<feature type="domain" description="ELMO" evidence="2">
    <location>
        <begin position="894"/>
        <end position="1032"/>
    </location>
</feature>
<feature type="compositionally biased region" description="Basic and acidic residues" evidence="1">
    <location>
        <begin position="82"/>
        <end position="109"/>
    </location>
</feature>
<feature type="compositionally biased region" description="Basic and acidic residues" evidence="1">
    <location>
        <begin position="1"/>
        <end position="10"/>
    </location>
</feature>
<evidence type="ECO:0000256" key="1">
    <source>
        <dbReference type="SAM" id="MobiDB-lite"/>
    </source>
</evidence>
<dbReference type="Proteomes" id="UP000649617">
    <property type="component" value="Unassembled WGS sequence"/>
</dbReference>
<feature type="compositionally biased region" description="Basic and acidic residues" evidence="1">
    <location>
        <begin position="461"/>
        <end position="471"/>
    </location>
</feature>
<sequence>MRREEGDHAARKQASSQSGAAEKGRFTVFGQKSTETPAREESTHQKASREEPPPSKEPTNESTTRVRISEAQPAVDEISESVEEKSKSSEGDGREEKRGSRRALRESPIRTKYSPDAGRERHRQREGHDSAENLLKIARQYDRAESIVAEKNQNLKPSPPSNSRIGNVGSLLTASLREVVTASRDHNTVSTKLLQTLTEKDDEELKGTLSPAAMAALSRRWSMQGIKEVCGVDTEAAQSDFHAMREKGMFFCGYQDANMKKQGLPSLLTGEAELEDISSSDSEDEDQEALEARSHKAILRPEDDRLIMLHKVKGTAVMRRAPQDHEAVLDFGESRISVPREIKETGGQLQKVAVDLNDDGTGNIVITTQTPRRSCNTGEPNALADVVDLNNLEERSRKQPNDDTYQISRHITRAPPSFKEWEAWREIQRQKRMESTEDSFIRKARDSPQAETKTAATSARANKDESARSPKDNSQQVIARKAQRNDKETVLVAERIAEPRDASAPPDEEEVHQALLQLAVDPGVISKAAGREQSKSVASSEDTGLSAVLTKRWTLKSSTGKPFRIDFSAAMTVRGAQHQKPVNMSGSLTDDETGSGGSHALFWGDFFLPLPEKSTLQRWKQKMRGCIVVGSDVSGKAVEMQMTRFLLILPVNWAGTLSAPCYHVVRAGSGIRVRRSAAVLLCCDQNTNSMRAHARAKPLTSSIKARPVQEGMPHADTEMSTTPGIVLIFCSVLLAYSCSKFITEAMIPPMLKLRRSGKKLPCELRSLPKRHTYLRTTWSSCKAIIGSCKARETKGKVAVQQDVLSPASRSCDKDPGANIVLGTKALSKPISYKEATSAGQNVLFWRISGELFDLEQVQSWLADSAPCKDAPRTLEQVDFVFKLKATMFDFNDKTHYRMLHTMYSKLARCKVCPRIGSHWEVLGFQGTDPTTDLNRSGGLLNVVHMFFCFSHFFEIYKAAYLLSQDDQQNFPLAAVAINITKMVMDELTAGSLSSIIGSDNKEVLSIVEITCEMFSGGVYHFYSRWRTQKRTI</sequence>
<evidence type="ECO:0000313" key="3">
    <source>
        <dbReference type="EMBL" id="CAE7565398.1"/>
    </source>
</evidence>
<organism evidence="3 4">
    <name type="scientific">Symbiodinium pilosum</name>
    <name type="common">Dinoflagellate</name>
    <dbReference type="NCBI Taxonomy" id="2952"/>
    <lineage>
        <taxon>Eukaryota</taxon>
        <taxon>Sar</taxon>
        <taxon>Alveolata</taxon>
        <taxon>Dinophyceae</taxon>
        <taxon>Suessiales</taxon>
        <taxon>Symbiodiniaceae</taxon>
        <taxon>Symbiodinium</taxon>
    </lineage>
</organism>
<feature type="region of interest" description="Disordered" evidence="1">
    <location>
        <begin position="1"/>
        <end position="133"/>
    </location>
</feature>
<dbReference type="PANTHER" id="PTHR12771:SF2">
    <property type="entry name" value="ELMO DOMAIN-CONTAINING PROTEIN 3"/>
    <property type="match status" value="1"/>
</dbReference>
<proteinExistence type="predicted"/>
<feature type="compositionally biased region" description="Polar residues" evidence="1">
    <location>
        <begin position="449"/>
        <end position="460"/>
    </location>
</feature>
<dbReference type="AlphaFoldDB" id="A0A812UHB9"/>
<dbReference type="InterPro" id="IPR006816">
    <property type="entry name" value="ELMO_dom"/>
</dbReference>
<reference evidence="3" key="1">
    <citation type="submission" date="2021-02" db="EMBL/GenBank/DDBJ databases">
        <authorList>
            <person name="Dougan E. K."/>
            <person name="Rhodes N."/>
            <person name="Thang M."/>
            <person name="Chan C."/>
        </authorList>
    </citation>
    <scope>NUCLEOTIDE SEQUENCE</scope>
</reference>
<dbReference type="EMBL" id="CAJNIZ010036424">
    <property type="protein sequence ID" value="CAE7565398.1"/>
    <property type="molecule type" value="Genomic_DNA"/>
</dbReference>
<comment type="caution">
    <text evidence="3">The sequence shown here is derived from an EMBL/GenBank/DDBJ whole genome shotgun (WGS) entry which is preliminary data.</text>
</comment>
<dbReference type="PROSITE" id="PS51335">
    <property type="entry name" value="ELMO"/>
    <property type="match status" value="1"/>
</dbReference>
<evidence type="ECO:0000313" key="4">
    <source>
        <dbReference type="Proteomes" id="UP000649617"/>
    </source>
</evidence>
<name>A0A812UHB9_SYMPI</name>
<dbReference type="PANTHER" id="PTHR12771">
    <property type="entry name" value="ENGULFMENT AND CELL MOTILITY"/>
    <property type="match status" value="1"/>
</dbReference>
<feature type="compositionally biased region" description="Basic and acidic residues" evidence="1">
    <location>
        <begin position="37"/>
        <end position="54"/>
    </location>
</feature>
<protein>
    <submittedName>
        <fullName evidence="3">ELMOD3 protein</fullName>
    </submittedName>
</protein>
<accession>A0A812UHB9</accession>
<feature type="compositionally biased region" description="Basic and acidic residues" evidence="1">
    <location>
        <begin position="432"/>
        <end position="448"/>
    </location>
</feature>